<keyword evidence="7" id="KW-1185">Reference proteome</keyword>
<gene>
    <name evidence="6" type="ORF">DVS28_a2946</name>
</gene>
<proteinExistence type="inferred from homology"/>
<dbReference type="KEGG" id="euz:DVS28_a2946"/>
<dbReference type="Proteomes" id="UP000264006">
    <property type="component" value="Chromosome"/>
</dbReference>
<name>A0A346XZH8_9ACTN</name>
<dbReference type="CDD" id="cd00635">
    <property type="entry name" value="PLPDE_III_YBL036c_like"/>
    <property type="match status" value="1"/>
</dbReference>
<dbReference type="Pfam" id="PF01168">
    <property type="entry name" value="Ala_racemase_N"/>
    <property type="match status" value="1"/>
</dbReference>
<dbReference type="PROSITE" id="PS01211">
    <property type="entry name" value="UPF0001"/>
    <property type="match status" value="1"/>
</dbReference>
<keyword evidence="1 2" id="KW-0663">Pyridoxal phosphate</keyword>
<dbReference type="FunFam" id="3.20.20.10:FF:000018">
    <property type="entry name" value="Pyridoxal phosphate homeostasis protein"/>
    <property type="match status" value="1"/>
</dbReference>
<dbReference type="HAMAP" id="MF_02087">
    <property type="entry name" value="PLP_homeostasis"/>
    <property type="match status" value="1"/>
</dbReference>
<comment type="similarity">
    <text evidence="2 4">Belongs to the pyridoxal phosphate-binding protein YggS/PROSC family.</text>
</comment>
<feature type="modified residue" description="N6-(pyridoxal phosphate)lysine" evidence="2 3">
    <location>
        <position position="40"/>
    </location>
</feature>
<dbReference type="RefSeq" id="WP_114592086.1">
    <property type="nucleotide sequence ID" value="NZ_CAXIBR010000037.1"/>
</dbReference>
<dbReference type="PANTHER" id="PTHR10146">
    <property type="entry name" value="PROLINE SYNTHETASE CO-TRANSCRIBED BACTERIAL HOMOLOG PROTEIN"/>
    <property type="match status" value="1"/>
</dbReference>
<feature type="domain" description="Alanine racemase N-terminal" evidence="5">
    <location>
        <begin position="12"/>
        <end position="227"/>
    </location>
</feature>
<dbReference type="InterPro" id="IPR029066">
    <property type="entry name" value="PLP-binding_barrel"/>
</dbReference>
<dbReference type="SUPFAM" id="SSF51419">
    <property type="entry name" value="PLP-binding barrel"/>
    <property type="match status" value="1"/>
</dbReference>
<evidence type="ECO:0000313" key="6">
    <source>
        <dbReference type="EMBL" id="AXV07625.1"/>
    </source>
</evidence>
<sequence>MSEMSTTIAARLEHVRRTIAEAAERAGRSTSGITLVAVSKTFDDDAVRAARDAGQVDFGESRAKALAARHDADPALGVRWHFVGRLQRNKVSLVAGTATLIHSVDSMRLAEAIATEARDHQRVQRVLVQVNAGEDPDKAGFSIDEAPTAIARIREIPGISVQGVMTIPALGADPRPAFVRLRTLRDELRESFPEIVHLSMGMSGDYELAVEEGATLVRLGTAIFGPRDG</sequence>
<dbReference type="Gene3D" id="3.20.20.10">
    <property type="entry name" value="Alanine racemase"/>
    <property type="match status" value="1"/>
</dbReference>
<dbReference type="EMBL" id="CP031165">
    <property type="protein sequence ID" value="AXV07625.1"/>
    <property type="molecule type" value="Genomic_DNA"/>
</dbReference>
<evidence type="ECO:0000256" key="2">
    <source>
        <dbReference type="HAMAP-Rule" id="MF_02087"/>
    </source>
</evidence>
<dbReference type="GO" id="GO:0030170">
    <property type="term" value="F:pyridoxal phosphate binding"/>
    <property type="evidence" value="ECO:0007669"/>
    <property type="project" value="UniProtKB-UniRule"/>
</dbReference>
<comment type="function">
    <text evidence="2">Pyridoxal 5'-phosphate (PLP)-binding protein, which is involved in PLP homeostasis.</text>
</comment>
<dbReference type="NCBIfam" id="TIGR00044">
    <property type="entry name" value="YggS family pyridoxal phosphate-dependent enzyme"/>
    <property type="match status" value="1"/>
</dbReference>
<protein>
    <recommendedName>
        <fullName evidence="2">Pyridoxal phosphate homeostasis protein</fullName>
        <shortName evidence="2">PLP homeostasis protein</shortName>
    </recommendedName>
</protein>
<evidence type="ECO:0000259" key="5">
    <source>
        <dbReference type="Pfam" id="PF01168"/>
    </source>
</evidence>
<reference evidence="6 7" key="1">
    <citation type="submission" date="2018-09" db="EMBL/GenBank/DDBJ databases">
        <title>Complete genome sequence of Euzebya sp. DY32-46 isolated from seawater of Pacific Ocean.</title>
        <authorList>
            <person name="Xu L."/>
            <person name="Wu Y.-H."/>
            <person name="Xu X.-W."/>
        </authorList>
    </citation>
    <scope>NUCLEOTIDE SEQUENCE [LARGE SCALE GENOMIC DNA]</scope>
    <source>
        <strain evidence="6 7">DY32-46</strain>
    </source>
</reference>
<dbReference type="PANTHER" id="PTHR10146:SF14">
    <property type="entry name" value="PYRIDOXAL PHOSPHATE HOMEOSTASIS PROTEIN"/>
    <property type="match status" value="1"/>
</dbReference>
<dbReference type="PIRSF" id="PIRSF004848">
    <property type="entry name" value="YBL036c_PLPDEIII"/>
    <property type="match status" value="1"/>
</dbReference>
<accession>A0A346XZH8</accession>
<evidence type="ECO:0000256" key="1">
    <source>
        <dbReference type="ARBA" id="ARBA00022898"/>
    </source>
</evidence>
<dbReference type="InterPro" id="IPR001608">
    <property type="entry name" value="Ala_racemase_N"/>
</dbReference>
<dbReference type="AlphaFoldDB" id="A0A346XZH8"/>
<evidence type="ECO:0000313" key="7">
    <source>
        <dbReference type="Proteomes" id="UP000264006"/>
    </source>
</evidence>
<comment type="cofactor">
    <cofactor evidence="3">
        <name>pyridoxal 5'-phosphate</name>
        <dbReference type="ChEBI" id="CHEBI:597326"/>
    </cofactor>
</comment>
<evidence type="ECO:0000256" key="3">
    <source>
        <dbReference type="PIRSR" id="PIRSR004848-1"/>
    </source>
</evidence>
<evidence type="ECO:0000256" key="4">
    <source>
        <dbReference type="RuleBase" id="RU004514"/>
    </source>
</evidence>
<organism evidence="6 7">
    <name type="scientific">Euzebya pacifica</name>
    <dbReference type="NCBI Taxonomy" id="1608957"/>
    <lineage>
        <taxon>Bacteria</taxon>
        <taxon>Bacillati</taxon>
        <taxon>Actinomycetota</taxon>
        <taxon>Nitriliruptoria</taxon>
        <taxon>Euzebyales</taxon>
    </lineage>
</organism>
<dbReference type="InterPro" id="IPR011078">
    <property type="entry name" value="PyrdxlP_homeostasis"/>
</dbReference>
<dbReference type="OrthoDB" id="9804072at2"/>